<evidence type="ECO:0000313" key="1">
    <source>
        <dbReference type="EMBL" id="OCT88064.1"/>
    </source>
</evidence>
<dbReference type="AlphaFoldDB" id="A0A974D9T3"/>
<evidence type="ECO:0000313" key="2">
    <source>
        <dbReference type="Proteomes" id="UP000694892"/>
    </source>
</evidence>
<organism evidence="1 2">
    <name type="scientific">Xenopus laevis</name>
    <name type="common">African clawed frog</name>
    <dbReference type="NCBI Taxonomy" id="8355"/>
    <lineage>
        <taxon>Eukaryota</taxon>
        <taxon>Metazoa</taxon>
        <taxon>Chordata</taxon>
        <taxon>Craniata</taxon>
        <taxon>Vertebrata</taxon>
        <taxon>Euteleostomi</taxon>
        <taxon>Amphibia</taxon>
        <taxon>Batrachia</taxon>
        <taxon>Anura</taxon>
        <taxon>Pipoidea</taxon>
        <taxon>Pipidae</taxon>
        <taxon>Xenopodinae</taxon>
        <taxon>Xenopus</taxon>
        <taxon>Xenopus</taxon>
    </lineage>
</organism>
<protein>
    <submittedName>
        <fullName evidence="1">Uncharacterized protein</fullName>
    </submittedName>
</protein>
<accession>A0A974D9T3</accession>
<dbReference type="EMBL" id="CM004470">
    <property type="protein sequence ID" value="OCT88064.1"/>
    <property type="molecule type" value="Genomic_DNA"/>
</dbReference>
<gene>
    <name evidence="1" type="ORF">XELAEV_18016692mg</name>
</gene>
<reference evidence="2" key="1">
    <citation type="journal article" date="2016" name="Nature">
        <title>Genome evolution in the allotetraploid frog Xenopus laevis.</title>
        <authorList>
            <person name="Session A.M."/>
            <person name="Uno Y."/>
            <person name="Kwon T."/>
            <person name="Chapman J.A."/>
            <person name="Toyoda A."/>
            <person name="Takahashi S."/>
            <person name="Fukui A."/>
            <person name="Hikosaka A."/>
            <person name="Suzuki A."/>
            <person name="Kondo M."/>
            <person name="van Heeringen S.J."/>
            <person name="Quigley I."/>
            <person name="Heinz S."/>
            <person name="Ogino H."/>
            <person name="Ochi H."/>
            <person name="Hellsten U."/>
            <person name="Lyons J.B."/>
            <person name="Simakov O."/>
            <person name="Putnam N."/>
            <person name="Stites J."/>
            <person name="Kuroki Y."/>
            <person name="Tanaka T."/>
            <person name="Michiue T."/>
            <person name="Watanabe M."/>
            <person name="Bogdanovic O."/>
            <person name="Lister R."/>
            <person name="Georgiou G."/>
            <person name="Paranjpe S.S."/>
            <person name="van Kruijsbergen I."/>
            <person name="Shu S."/>
            <person name="Carlson J."/>
            <person name="Kinoshita T."/>
            <person name="Ohta Y."/>
            <person name="Mawaribuchi S."/>
            <person name="Jenkins J."/>
            <person name="Grimwood J."/>
            <person name="Schmutz J."/>
            <person name="Mitros T."/>
            <person name="Mozaffari S.V."/>
            <person name="Suzuki Y."/>
            <person name="Haramoto Y."/>
            <person name="Yamamoto T.S."/>
            <person name="Takagi C."/>
            <person name="Heald R."/>
            <person name="Miller K."/>
            <person name="Haudenschild C."/>
            <person name="Kitzman J."/>
            <person name="Nakayama T."/>
            <person name="Izutsu Y."/>
            <person name="Robert J."/>
            <person name="Fortriede J."/>
            <person name="Burns K."/>
            <person name="Lotay V."/>
            <person name="Karimi K."/>
            <person name="Yasuoka Y."/>
            <person name="Dichmann D.S."/>
            <person name="Flajnik M.F."/>
            <person name="Houston D.W."/>
            <person name="Shendure J."/>
            <person name="DuPasquier L."/>
            <person name="Vize P.D."/>
            <person name="Zorn A.M."/>
            <person name="Ito M."/>
            <person name="Marcotte E.M."/>
            <person name="Wallingford J.B."/>
            <person name="Ito Y."/>
            <person name="Asashima M."/>
            <person name="Ueno N."/>
            <person name="Matsuda Y."/>
            <person name="Veenstra G.J."/>
            <person name="Fujiyama A."/>
            <person name="Harland R.M."/>
            <person name="Taira M."/>
            <person name="Rokhsar D.S."/>
        </authorList>
    </citation>
    <scope>NUCLEOTIDE SEQUENCE [LARGE SCALE GENOMIC DNA]</scope>
    <source>
        <strain evidence="2">J</strain>
    </source>
</reference>
<sequence>MINARCFTSLTFFMKSNKSLNSLVHFALVYYKETLKRCIYFYQLEWRLIKGPLICYSRAGGCGKTIYKAVVHKSVSFCLRGLFPFKLTVSLM</sequence>
<name>A0A974D9T3_XENLA</name>
<dbReference type="Proteomes" id="UP000694892">
    <property type="component" value="Chromosome 3L"/>
</dbReference>
<proteinExistence type="predicted"/>